<evidence type="ECO:0008006" key="4">
    <source>
        <dbReference type="Google" id="ProtNLM"/>
    </source>
</evidence>
<sequence length="115" mass="12807">MQCVACGRRSSYNRAVVDTVTESEVGVLCPECEHEQFGQMLENGDWTDEECVLCDRDGFYALPAWRAYVVEIDGKRISRSEYSMEPPSPALCDKHYGELTEQTAGPAESPVSPQP</sequence>
<proteinExistence type="predicted"/>
<feature type="region of interest" description="Disordered" evidence="1">
    <location>
        <begin position="80"/>
        <end position="115"/>
    </location>
</feature>
<dbReference type="Proteomes" id="UP001597119">
    <property type="component" value="Unassembled WGS sequence"/>
</dbReference>
<protein>
    <recommendedName>
        <fullName evidence="4">Small CPxCG-related zinc finger protein</fullName>
    </recommendedName>
</protein>
<organism evidence="2 3">
    <name type="scientific">Halorientalis brevis</name>
    <dbReference type="NCBI Taxonomy" id="1126241"/>
    <lineage>
        <taxon>Archaea</taxon>
        <taxon>Methanobacteriati</taxon>
        <taxon>Methanobacteriota</taxon>
        <taxon>Stenosarchaea group</taxon>
        <taxon>Halobacteria</taxon>
        <taxon>Halobacteriales</taxon>
        <taxon>Haloarculaceae</taxon>
        <taxon>Halorientalis</taxon>
    </lineage>
</organism>
<evidence type="ECO:0000313" key="3">
    <source>
        <dbReference type="Proteomes" id="UP001597119"/>
    </source>
</evidence>
<comment type="caution">
    <text evidence="2">The sequence shown here is derived from an EMBL/GenBank/DDBJ whole genome shotgun (WGS) entry which is preliminary data.</text>
</comment>
<accession>A0ABD6CGV4</accession>
<dbReference type="EMBL" id="JBHUDJ010000015">
    <property type="protein sequence ID" value="MFD1589445.1"/>
    <property type="molecule type" value="Genomic_DNA"/>
</dbReference>
<dbReference type="RefSeq" id="WP_247381092.1">
    <property type="nucleotide sequence ID" value="NZ_JALLGV010000009.1"/>
</dbReference>
<evidence type="ECO:0000256" key="1">
    <source>
        <dbReference type="SAM" id="MobiDB-lite"/>
    </source>
</evidence>
<reference evidence="2 3" key="1">
    <citation type="journal article" date="2019" name="Int. J. Syst. Evol. Microbiol.">
        <title>The Global Catalogue of Microorganisms (GCM) 10K type strain sequencing project: providing services to taxonomists for standard genome sequencing and annotation.</title>
        <authorList>
            <consortium name="The Broad Institute Genomics Platform"/>
            <consortium name="The Broad Institute Genome Sequencing Center for Infectious Disease"/>
            <person name="Wu L."/>
            <person name="Ma J."/>
        </authorList>
    </citation>
    <scope>NUCLEOTIDE SEQUENCE [LARGE SCALE GENOMIC DNA]</scope>
    <source>
        <strain evidence="2 3">CGMCC 1.12125</strain>
    </source>
</reference>
<dbReference type="AlphaFoldDB" id="A0ABD6CGV4"/>
<gene>
    <name evidence="2" type="ORF">ACFR9U_20915</name>
</gene>
<keyword evidence="3" id="KW-1185">Reference proteome</keyword>
<evidence type="ECO:0000313" key="2">
    <source>
        <dbReference type="EMBL" id="MFD1589445.1"/>
    </source>
</evidence>
<name>A0ABD6CGV4_9EURY</name>